<dbReference type="GO" id="GO:0050660">
    <property type="term" value="F:flavin adenine dinucleotide binding"/>
    <property type="evidence" value="ECO:0007669"/>
    <property type="project" value="InterPro"/>
</dbReference>
<dbReference type="GO" id="GO:0005886">
    <property type="term" value="C:plasma membrane"/>
    <property type="evidence" value="ECO:0007669"/>
    <property type="project" value="TreeGrafter"/>
</dbReference>
<evidence type="ECO:0000256" key="3">
    <source>
        <dbReference type="ARBA" id="ARBA00022630"/>
    </source>
</evidence>
<feature type="domain" description="Acyl-CoA oxidase/dehydrogenase middle" evidence="7">
    <location>
        <begin position="125"/>
        <end position="217"/>
    </location>
</feature>
<dbReference type="SUPFAM" id="SSF56645">
    <property type="entry name" value="Acyl-CoA dehydrogenase NM domain-like"/>
    <property type="match status" value="1"/>
</dbReference>
<dbReference type="Gene3D" id="2.40.110.10">
    <property type="entry name" value="Butyryl-CoA Dehydrogenase, subunit A, domain 2"/>
    <property type="match status" value="1"/>
</dbReference>
<dbReference type="RefSeq" id="WP_093560217.1">
    <property type="nucleotide sequence ID" value="NZ_FPBO01000045.1"/>
</dbReference>
<dbReference type="STRING" id="1035707.SAMN05216552_104533"/>
<dbReference type="InterPro" id="IPR006091">
    <property type="entry name" value="Acyl-CoA_Oxase/DH_mid-dom"/>
</dbReference>
<keyword evidence="10" id="KW-1185">Reference proteome</keyword>
<keyword evidence="4" id="KW-0274">FAD</keyword>
<evidence type="ECO:0008006" key="11">
    <source>
        <dbReference type="Google" id="ProtNLM"/>
    </source>
</evidence>
<dbReference type="AlphaFoldDB" id="A0A1I7M066"/>
<dbReference type="Proteomes" id="UP000199391">
    <property type="component" value="Unassembled WGS sequence"/>
</dbReference>
<dbReference type="Pfam" id="PF02771">
    <property type="entry name" value="Acyl-CoA_dh_N"/>
    <property type="match status" value="1"/>
</dbReference>
<dbReference type="InterPro" id="IPR052161">
    <property type="entry name" value="Mycobact_Acyl-CoA_DH"/>
</dbReference>
<dbReference type="Pfam" id="PF00441">
    <property type="entry name" value="Acyl-CoA_dh_1"/>
    <property type="match status" value="1"/>
</dbReference>
<dbReference type="InterPro" id="IPR013786">
    <property type="entry name" value="AcylCoA_DH/ox_N"/>
</dbReference>
<dbReference type="EMBL" id="FPBO01000045">
    <property type="protein sequence ID" value="SFV15247.1"/>
    <property type="molecule type" value="Genomic_DNA"/>
</dbReference>
<reference evidence="10" key="1">
    <citation type="submission" date="2016-10" db="EMBL/GenBank/DDBJ databases">
        <authorList>
            <person name="Varghese N."/>
            <person name="Submissions S."/>
        </authorList>
    </citation>
    <scope>NUCLEOTIDE SEQUENCE [LARGE SCALE GENOMIC DNA]</scope>
    <source>
        <strain evidence="10">CGMCC 1.11014</strain>
    </source>
</reference>
<protein>
    <recommendedName>
        <fullName evidence="11">Acyl-CoA dehydrogenase</fullName>
    </recommendedName>
</protein>
<evidence type="ECO:0000256" key="4">
    <source>
        <dbReference type="ARBA" id="ARBA00022827"/>
    </source>
</evidence>
<evidence type="ECO:0000259" key="8">
    <source>
        <dbReference type="Pfam" id="PF02771"/>
    </source>
</evidence>
<keyword evidence="3" id="KW-0285">Flavoprotein</keyword>
<evidence type="ECO:0000313" key="10">
    <source>
        <dbReference type="Proteomes" id="UP000199391"/>
    </source>
</evidence>
<dbReference type="PANTHER" id="PTHR43292:SF3">
    <property type="entry name" value="ACYL-COA DEHYDROGENASE FADE29"/>
    <property type="match status" value="1"/>
</dbReference>
<evidence type="ECO:0000313" key="9">
    <source>
        <dbReference type="EMBL" id="SFV15247.1"/>
    </source>
</evidence>
<dbReference type="Gene3D" id="1.20.140.10">
    <property type="entry name" value="Butyryl-CoA Dehydrogenase, subunit A, domain 3"/>
    <property type="match status" value="1"/>
</dbReference>
<dbReference type="InterPro" id="IPR009075">
    <property type="entry name" value="AcylCo_DH/oxidase_C"/>
</dbReference>
<comment type="similarity">
    <text evidence="2">Belongs to the acyl-CoA dehydrogenase family.</text>
</comment>
<dbReference type="OrthoDB" id="9770681at2"/>
<organism evidence="9 10">
    <name type="scientific">Pseudoduganella namucuonensis</name>
    <dbReference type="NCBI Taxonomy" id="1035707"/>
    <lineage>
        <taxon>Bacteria</taxon>
        <taxon>Pseudomonadati</taxon>
        <taxon>Pseudomonadota</taxon>
        <taxon>Betaproteobacteria</taxon>
        <taxon>Burkholderiales</taxon>
        <taxon>Oxalobacteraceae</taxon>
        <taxon>Telluria group</taxon>
        <taxon>Pseudoduganella</taxon>
    </lineage>
</organism>
<dbReference type="FunFam" id="2.40.110.10:FF:000011">
    <property type="entry name" value="Acyl-CoA dehydrogenase FadE34"/>
    <property type="match status" value="1"/>
</dbReference>
<evidence type="ECO:0000256" key="1">
    <source>
        <dbReference type="ARBA" id="ARBA00001974"/>
    </source>
</evidence>
<evidence type="ECO:0000259" key="6">
    <source>
        <dbReference type="Pfam" id="PF00441"/>
    </source>
</evidence>
<sequence>MSEDMRARAESLRQDIRRFCRDVLPADLRGKSQRHQVLDKDDYLRWMRLLQEQDWAVGHWPREHGGLAWSPLERFVFEDELARHGCPWVIPFGVKYVGPVIYAFGSEAQKQRFLPKIVNNEEFWAQGYSEPEAGSDLAALRTTAVRDGDHYIVNGQKVWTTYAHWADWLFCLVRTDREARAQNSISFLLIDMKSPGVTVKEIRTMDGYRHVNEVWLEDVRVPVENLIGEEGGGWTYAKYLLKNERTAGACIGMAWHALHRLRELARQAPLAETRPGGRPIDSALLRNRIGMLELRYLALEKTAYRAVGAMMDGTENGGEASLIKLRGTELYQDIAESLVDLLGAAGIAFDPAALHSAGPPPLGPDDAGGIIKDHFYNRAATIFGGSSEIQRNIIAKAVLGL</sequence>
<proteinExistence type="inferred from homology"/>
<dbReference type="InterPro" id="IPR046373">
    <property type="entry name" value="Acyl-CoA_Oxase/DH_mid-dom_sf"/>
</dbReference>
<evidence type="ECO:0000259" key="7">
    <source>
        <dbReference type="Pfam" id="PF02770"/>
    </source>
</evidence>
<keyword evidence="5" id="KW-0560">Oxidoreductase</keyword>
<dbReference type="InterPro" id="IPR037069">
    <property type="entry name" value="AcylCoA_DH/ox_N_sf"/>
</dbReference>
<dbReference type="InterPro" id="IPR036250">
    <property type="entry name" value="AcylCo_DH-like_C"/>
</dbReference>
<feature type="domain" description="Acyl-CoA dehydrogenase/oxidase N-terminal" evidence="8">
    <location>
        <begin position="9"/>
        <end position="121"/>
    </location>
</feature>
<dbReference type="GO" id="GO:0016627">
    <property type="term" value="F:oxidoreductase activity, acting on the CH-CH group of donors"/>
    <property type="evidence" value="ECO:0007669"/>
    <property type="project" value="InterPro"/>
</dbReference>
<evidence type="ECO:0000256" key="2">
    <source>
        <dbReference type="ARBA" id="ARBA00009347"/>
    </source>
</evidence>
<accession>A0A1I7M066</accession>
<dbReference type="SUPFAM" id="SSF47203">
    <property type="entry name" value="Acyl-CoA dehydrogenase C-terminal domain-like"/>
    <property type="match status" value="1"/>
</dbReference>
<name>A0A1I7M066_9BURK</name>
<dbReference type="PANTHER" id="PTHR43292">
    <property type="entry name" value="ACYL-COA DEHYDROGENASE"/>
    <property type="match status" value="1"/>
</dbReference>
<dbReference type="Gene3D" id="1.10.540.10">
    <property type="entry name" value="Acyl-CoA dehydrogenase/oxidase, N-terminal domain"/>
    <property type="match status" value="1"/>
</dbReference>
<dbReference type="InterPro" id="IPR009100">
    <property type="entry name" value="AcylCoA_DH/oxidase_NM_dom_sf"/>
</dbReference>
<gene>
    <name evidence="9" type="ORF">SAMN05216552_104533</name>
</gene>
<dbReference type="Pfam" id="PF02770">
    <property type="entry name" value="Acyl-CoA_dh_M"/>
    <property type="match status" value="1"/>
</dbReference>
<comment type="cofactor">
    <cofactor evidence="1">
        <name>FAD</name>
        <dbReference type="ChEBI" id="CHEBI:57692"/>
    </cofactor>
</comment>
<evidence type="ECO:0000256" key="5">
    <source>
        <dbReference type="ARBA" id="ARBA00023002"/>
    </source>
</evidence>
<feature type="domain" description="Acyl-CoA dehydrogenase/oxidase C-terminal" evidence="6">
    <location>
        <begin position="231"/>
        <end position="399"/>
    </location>
</feature>